<keyword evidence="1" id="KW-0812">Transmembrane</keyword>
<evidence type="ECO:0000313" key="3">
    <source>
        <dbReference type="Proteomes" id="UP000027600"/>
    </source>
</evidence>
<accession>A0ABM9QDX3</accession>
<dbReference type="Proteomes" id="UP000027600">
    <property type="component" value="Chromosome I"/>
</dbReference>
<keyword evidence="1" id="KW-1133">Transmembrane helix</keyword>
<dbReference type="EMBL" id="HF545616">
    <property type="protein sequence ID" value="CCO03977.1"/>
    <property type="molecule type" value="Genomic_DNA"/>
</dbReference>
<sequence>MDKRENLLQFLDYGGNELFSSLMESDSDRPQALDRMCILLRKAVIFGKLKGRAAAYQYMISKANQMGFIKSKKIHAYRLTAAERERITEKVCKSTGAKYFFKKYGKNVIIYSALLGAAVILVVLIYNYMHSEKYLKRMYQAAEETVIIESAYKTDYGIKLTIHNNSLADYYICDLPTLKYTDEYDDRAIGTYYHCKNAKL</sequence>
<reference evidence="2 3" key="1">
    <citation type="journal article" date="2014" name="Int. J. Syst. Evol. Microbiol.">
        <title>Complete genome of a new Firmicutes species belonging to the dominant human colonic microbiota ('Ruminococcus bicirculans') reveals two chromosomes and a selective capacity to utilize plant glucans.</title>
        <authorList>
            <consortium name="NISC Comparative Sequencing Program"/>
            <person name="Wegmann U."/>
            <person name="Louis P."/>
            <person name="Goesmann A."/>
            <person name="Henrissat B."/>
            <person name="Duncan S.H."/>
            <person name="Flint H.J."/>
        </authorList>
    </citation>
    <scope>NUCLEOTIDE SEQUENCE [LARGE SCALE GENOMIC DNA]</scope>
    <source>
        <strain evidence="2 3">80/3</strain>
    </source>
</reference>
<dbReference type="RefSeq" id="WP_038670458.1">
    <property type="nucleotide sequence ID" value="NZ_DAWALU010000084.1"/>
</dbReference>
<proteinExistence type="predicted"/>
<gene>
    <name evidence="2" type="ORF">RBI_I00244</name>
</gene>
<name>A0ABM9QDX3_9FIRM</name>
<keyword evidence="3" id="KW-1185">Reference proteome</keyword>
<feature type="transmembrane region" description="Helical" evidence="1">
    <location>
        <begin position="108"/>
        <end position="129"/>
    </location>
</feature>
<keyword evidence="1" id="KW-0472">Membrane</keyword>
<evidence type="ECO:0000256" key="1">
    <source>
        <dbReference type="SAM" id="Phobius"/>
    </source>
</evidence>
<evidence type="ECO:0000313" key="2">
    <source>
        <dbReference type="EMBL" id="CCO03977.1"/>
    </source>
</evidence>
<organism evidence="2 3">
    <name type="scientific">Ruminococcus bicirculans</name>
    <name type="common">ex Wegman et al. 2014</name>
    <dbReference type="NCBI Taxonomy" id="1160721"/>
    <lineage>
        <taxon>Bacteria</taxon>
        <taxon>Bacillati</taxon>
        <taxon>Bacillota</taxon>
        <taxon>Clostridia</taxon>
        <taxon>Eubacteriales</taxon>
        <taxon>Oscillospiraceae</taxon>
        <taxon>Ruminococcus</taxon>
    </lineage>
</organism>
<protein>
    <submittedName>
        <fullName evidence="2">Uncharacterized protein</fullName>
    </submittedName>
</protein>